<dbReference type="FunFam" id="3.40.309.10:FF:000012">
    <property type="entry name" value="Betaine aldehyde dehydrogenase"/>
    <property type="match status" value="1"/>
</dbReference>
<dbReference type="EMBL" id="RKHY01000001">
    <property type="protein sequence ID" value="ROS40228.1"/>
    <property type="molecule type" value="Genomic_DNA"/>
</dbReference>
<dbReference type="FunFam" id="3.40.605.10:FF:000007">
    <property type="entry name" value="NAD/NADP-dependent betaine aldehyde dehydrogenase"/>
    <property type="match status" value="1"/>
</dbReference>
<feature type="active site" evidence="3">
    <location>
        <position position="257"/>
    </location>
</feature>
<evidence type="ECO:0000313" key="6">
    <source>
        <dbReference type="EMBL" id="ROS40228.1"/>
    </source>
</evidence>
<dbReference type="AlphaFoldDB" id="A0A3N2GUA6"/>
<comment type="similarity">
    <text evidence="1 4">Belongs to the aldehyde dehydrogenase family.</text>
</comment>
<feature type="domain" description="Aldehyde dehydrogenase" evidence="5">
    <location>
        <begin position="31"/>
        <end position="476"/>
    </location>
</feature>
<evidence type="ECO:0000256" key="1">
    <source>
        <dbReference type="ARBA" id="ARBA00009986"/>
    </source>
</evidence>
<keyword evidence="2 4" id="KW-0560">Oxidoreductase</keyword>
<reference evidence="6 7" key="1">
    <citation type="submission" date="2018-11" db="EMBL/GenBank/DDBJ databases">
        <title>Sequencing the genomes of 1000 actinobacteria strains.</title>
        <authorList>
            <person name="Klenk H.-P."/>
        </authorList>
    </citation>
    <scope>NUCLEOTIDE SEQUENCE [LARGE SCALE GENOMIC DNA]</scope>
    <source>
        <strain evidence="6 7">DSM 44348</strain>
    </source>
</reference>
<evidence type="ECO:0000313" key="7">
    <source>
        <dbReference type="Proteomes" id="UP000274843"/>
    </source>
</evidence>
<comment type="caution">
    <text evidence="6">The sequence shown here is derived from an EMBL/GenBank/DDBJ whole genome shotgun (WGS) entry which is preliminary data.</text>
</comment>
<dbReference type="SUPFAM" id="SSF53720">
    <property type="entry name" value="ALDH-like"/>
    <property type="match status" value="1"/>
</dbReference>
<dbReference type="Gene3D" id="3.40.309.10">
    <property type="entry name" value="Aldehyde Dehydrogenase, Chain A, domain 2"/>
    <property type="match status" value="1"/>
</dbReference>
<dbReference type="InterPro" id="IPR015590">
    <property type="entry name" value="Aldehyde_DH_dom"/>
</dbReference>
<dbReference type="GO" id="GO:0016620">
    <property type="term" value="F:oxidoreductase activity, acting on the aldehyde or oxo group of donors, NAD or NADP as acceptor"/>
    <property type="evidence" value="ECO:0007669"/>
    <property type="project" value="InterPro"/>
</dbReference>
<accession>A0A3N2GUA6</accession>
<dbReference type="Gene3D" id="3.40.605.10">
    <property type="entry name" value="Aldehyde Dehydrogenase, Chain A, domain 1"/>
    <property type="match status" value="1"/>
</dbReference>
<dbReference type="PROSITE" id="PS00687">
    <property type="entry name" value="ALDEHYDE_DEHYDR_GLU"/>
    <property type="match status" value="1"/>
</dbReference>
<dbReference type="GeneID" id="301843959"/>
<dbReference type="InterPro" id="IPR016163">
    <property type="entry name" value="Ald_DH_C"/>
</dbReference>
<name>A0A3N2GUA6_9PSEU</name>
<sequence>MPAFEYAPAPESRDLANLKPSYRPFIDGEFVDGGGEPLKTVNPATEEVLAEVSTASAADIDTAVKAARKAFEKTWGPMPGSERAKYLFRIARLIQERSRELAVLETLDNGKPIKESRDSDLPLVAAHFFYHAGWADKLDYAGYGPDPKPLGVAGQIIPWNFPLLMLAWKIAPALATGNTVVLKPAETTPLTALVFGEICQQAGLPPGVVNILPGAGDVGARLVEHPGIDKIAFTGSTEVGKLIQRQVAGTPKRLTLELGGKAANVVFDDAPLDQAVEGIVNGIFFNQGHVCCAGSRLLSQESVAEELLDKLRHRISTLRLGDPLDKNTDVGAINSAEQLTRIRELADSGEAEGAQRWTSPCPVPDRGFFFAPTVFSGVHQSMRIAREEIFGPVLSVLTFRTPDEAIAKANNTPYGLSAGIWSEKGSRILWTANRLRAGVVWANTFNRFDPAAPFGGYQESGFDREGGRTGLEGYLSV</sequence>
<dbReference type="Pfam" id="PF00171">
    <property type="entry name" value="Aldedh"/>
    <property type="match status" value="1"/>
</dbReference>
<evidence type="ECO:0000256" key="3">
    <source>
        <dbReference type="PROSITE-ProRule" id="PRU10007"/>
    </source>
</evidence>
<dbReference type="InterPro" id="IPR029510">
    <property type="entry name" value="Ald_DH_CS_GLU"/>
</dbReference>
<dbReference type="Proteomes" id="UP000274843">
    <property type="component" value="Unassembled WGS sequence"/>
</dbReference>
<gene>
    <name evidence="6" type="ORF">EDD35_2558</name>
</gene>
<dbReference type="RefSeq" id="WP_123683911.1">
    <property type="nucleotide sequence ID" value="NZ_RKHY01000001.1"/>
</dbReference>
<evidence type="ECO:0000256" key="4">
    <source>
        <dbReference type="RuleBase" id="RU003345"/>
    </source>
</evidence>
<evidence type="ECO:0000259" key="5">
    <source>
        <dbReference type="Pfam" id="PF00171"/>
    </source>
</evidence>
<dbReference type="PANTHER" id="PTHR11699">
    <property type="entry name" value="ALDEHYDE DEHYDROGENASE-RELATED"/>
    <property type="match status" value="1"/>
</dbReference>
<protein>
    <submittedName>
        <fullName evidence="6">Aldehyde dehydrogenase (NAD+)</fullName>
    </submittedName>
</protein>
<dbReference type="InterPro" id="IPR016161">
    <property type="entry name" value="Ald_DH/histidinol_DH"/>
</dbReference>
<dbReference type="InterPro" id="IPR016162">
    <property type="entry name" value="Ald_DH_N"/>
</dbReference>
<organism evidence="6 7">
    <name type="scientific">Amycolatopsis thermoflava</name>
    <dbReference type="NCBI Taxonomy" id="84480"/>
    <lineage>
        <taxon>Bacteria</taxon>
        <taxon>Bacillati</taxon>
        <taxon>Actinomycetota</taxon>
        <taxon>Actinomycetes</taxon>
        <taxon>Pseudonocardiales</taxon>
        <taxon>Pseudonocardiaceae</taxon>
        <taxon>Amycolatopsis</taxon>
        <taxon>Amycolatopsis methanolica group</taxon>
    </lineage>
</organism>
<evidence type="ECO:0000256" key="2">
    <source>
        <dbReference type="ARBA" id="ARBA00023002"/>
    </source>
</evidence>
<proteinExistence type="inferred from homology"/>
<keyword evidence="7" id="KW-1185">Reference proteome</keyword>